<evidence type="ECO:0000313" key="2">
    <source>
        <dbReference type="EMBL" id="KAL3792118.1"/>
    </source>
</evidence>
<feature type="compositionally biased region" description="Low complexity" evidence="1">
    <location>
        <begin position="9"/>
        <end position="24"/>
    </location>
</feature>
<evidence type="ECO:0008006" key="4">
    <source>
        <dbReference type="Google" id="ProtNLM"/>
    </source>
</evidence>
<dbReference type="InterPro" id="IPR039367">
    <property type="entry name" value="Och1-like"/>
</dbReference>
<dbReference type="EMBL" id="JABMIG020000105">
    <property type="protein sequence ID" value="KAL3792118.1"/>
    <property type="molecule type" value="Genomic_DNA"/>
</dbReference>
<evidence type="ECO:0000256" key="1">
    <source>
        <dbReference type="SAM" id="MobiDB-lite"/>
    </source>
</evidence>
<name>A0ABD3PVU1_9STRA</name>
<dbReference type="InterPro" id="IPR029044">
    <property type="entry name" value="Nucleotide-diphossugar_trans"/>
</dbReference>
<keyword evidence="3" id="KW-1185">Reference proteome</keyword>
<gene>
    <name evidence="2" type="ORF">HJC23_013392</name>
</gene>
<dbReference type="PANTHER" id="PTHR31834">
    <property type="entry name" value="INITIATION-SPECIFIC ALPHA-1,6-MANNOSYLTRANSFERASE"/>
    <property type="match status" value="1"/>
</dbReference>
<dbReference type="InterPro" id="IPR007577">
    <property type="entry name" value="GlycoTrfase_DXD_sugar-bd_CS"/>
</dbReference>
<dbReference type="FunFam" id="3.90.550.20:FF:000008">
    <property type="entry name" value="Mannosyltransferase OCH1 and related enzymes"/>
    <property type="match status" value="1"/>
</dbReference>
<accession>A0ABD3PVU1</accession>
<dbReference type="Gene3D" id="3.90.550.20">
    <property type="match status" value="1"/>
</dbReference>
<protein>
    <recommendedName>
        <fullName evidence="4">Glycosyltransferase family 32 protein</fullName>
    </recommendedName>
</protein>
<comment type="caution">
    <text evidence="2">The sequence shown here is derived from an EMBL/GenBank/DDBJ whole genome shotgun (WGS) entry which is preliminary data.</text>
</comment>
<reference evidence="2 3" key="1">
    <citation type="journal article" date="2020" name="G3 (Bethesda)">
        <title>Improved Reference Genome for Cyclotella cryptica CCMP332, a Model for Cell Wall Morphogenesis, Salinity Adaptation, and Lipid Production in Diatoms (Bacillariophyta).</title>
        <authorList>
            <person name="Roberts W.R."/>
            <person name="Downey K.M."/>
            <person name="Ruck E.C."/>
            <person name="Traller J.C."/>
            <person name="Alverson A.J."/>
        </authorList>
    </citation>
    <scope>NUCLEOTIDE SEQUENCE [LARGE SCALE GENOMIC DNA]</scope>
    <source>
        <strain evidence="2 3">CCMP332</strain>
    </source>
</reference>
<dbReference type="AlphaFoldDB" id="A0ABD3PVU1"/>
<sequence>MITRPSMESSSSSKAKARKYTTASQRKMKSPTTKLATALTTSFLLTSGRGANAKRALRVFQTLPHELNKMNKAEMMRSIRATQAMVFGGEDDANELSLHLDIYTPSERREYLVKRGSRCHPTNMRSFNGMDEGKKEDEQSFGVWYDVLSRYDSLLGSGRDEAPHSFELERMAIELWKYCVLYNGDGHVYLDYEGSLLRPVNHLLSNLEGNVAIITQDSTGGSTNSADKTGGDYIHTSFLAISPYSPATYELGAMIRLLLETSDEMLSHSPLLLPRELHRMIVGRVDQTLNSNVEEKNGQGENGENDVDNTSATWTLWRNHCMEMANPSSEDSMATNFFTTSSSFTLLGWGAATPDAYARRTAARCPLSEGGYCCLAFLEDAPVMALRHPVGGWDVSSKLGLPYSLDPTGKGNVINVELKLGGVPEGDLPYISTVRLVKNDTEAMDGSPYSPSMATAETPNFFDILFENDCLPYRKECHRCLKDVANEAPSPDKDGSTTALVTTNACSKCKSECPCYCDILCKVRPPPKKVVRTYAVHPPRYKKEVDRLVPKIIHQTWFEPVTQDKYPNMSRLIESWKKSGWEYYFYDDGTAGEFLSTHFPPEVREAYESITPGAFKADLFRYCVLLIRGGVYADMDVLLETNLDDAIASDIGFMTPIDEPGTDVGHRSCLWNGLIASAPGHPFLARTIEIVVNNIRNRFTAVDYDDMLCPNPILSVSHTVDTLFTCGPCILGAGINNIIGRHMQHEFEIGDVDIWQNERKETQKNDPDLSDNSIVSVSSDDPRLLIPGRTVILEQNKNDMGAHRFTWADRHLIIAATDMPDYDDRPPSKEHYSKTHEKAGVYGMRKLYTDSKRANEEIRITVEKV</sequence>
<dbReference type="Proteomes" id="UP001516023">
    <property type="component" value="Unassembled WGS sequence"/>
</dbReference>
<dbReference type="Pfam" id="PF04488">
    <property type="entry name" value="Gly_transf_sug"/>
    <property type="match status" value="1"/>
</dbReference>
<feature type="region of interest" description="Disordered" evidence="1">
    <location>
        <begin position="1"/>
        <end position="32"/>
    </location>
</feature>
<dbReference type="SUPFAM" id="SSF53448">
    <property type="entry name" value="Nucleotide-diphospho-sugar transferases"/>
    <property type="match status" value="1"/>
</dbReference>
<proteinExistence type="predicted"/>
<evidence type="ECO:0000313" key="3">
    <source>
        <dbReference type="Proteomes" id="UP001516023"/>
    </source>
</evidence>
<dbReference type="PANTHER" id="PTHR31834:SF1">
    <property type="entry name" value="INITIATION-SPECIFIC ALPHA-1,6-MANNOSYLTRANSFERASE"/>
    <property type="match status" value="1"/>
</dbReference>
<organism evidence="2 3">
    <name type="scientific">Cyclotella cryptica</name>
    <dbReference type="NCBI Taxonomy" id="29204"/>
    <lineage>
        <taxon>Eukaryota</taxon>
        <taxon>Sar</taxon>
        <taxon>Stramenopiles</taxon>
        <taxon>Ochrophyta</taxon>
        <taxon>Bacillariophyta</taxon>
        <taxon>Coscinodiscophyceae</taxon>
        <taxon>Thalassiosirophycidae</taxon>
        <taxon>Stephanodiscales</taxon>
        <taxon>Stephanodiscaceae</taxon>
        <taxon>Cyclotella</taxon>
    </lineage>
</organism>